<evidence type="ECO:0000313" key="2">
    <source>
        <dbReference type="Proteomes" id="UP000827976"/>
    </source>
</evidence>
<protein>
    <submittedName>
        <fullName evidence="1">NAC domain-containing protein</fullName>
    </submittedName>
</protein>
<name>A0ACB7VEQ2_DIOAL</name>
<reference evidence="2" key="1">
    <citation type="journal article" date="2022" name="Nat. Commun.">
        <title>Chromosome evolution and the genetic basis of agronomically important traits in greater yam.</title>
        <authorList>
            <person name="Bredeson J.V."/>
            <person name="Lyons J.B."/>
            <person name="Oniyinde I.O."/>
            <person name="Okereke N.R."/>
            <person name="Kolade O."/>
            <person name="Nnabue I."/>
            <person name="Nwadili C.O."/>
            <person name="Hribova E."/>
            <person name="Parker M."/>
            <person name="Nwogha J."/>
            <person name="Shu S."/>
            <person name="Carlson J."/>
            <person name="Kariba R."/>
            <person name="Muthemba S."/>
            <person name="Knop K."/>
            <person name="Barton G.J."/>
            <person name="Sherwood A.V."/>
            <person name="Lopez-Montes A."/>
            <person name="Asiedu R."/>
            <person name="Jamnadass R."/>
            <person name="Muchugi A."/>
            <person name="Goodstein D."/>
            <person name="Egesi C.N."/>
            <person name="Featherston J."/>
            <person name="Asfaw A."/>
            <person name="Simpson G.G."/>
            <person name="Dolezel J."/>
            <person name="Hendre P.S."/>
            <person name="Van Deynze A."/>
            <person name="Kumar P.L."/>
            <person name="Obidiegwu J.E."/>
            <person name="Bhattacharjee R."/>
            <person name="Rokhsar D.S."/>
        </authorList>
    </citation>
    <scope>NUCLEOTIDE SEQUENCE [LARGE SCALE GENOMIC DNA]</scope>
    <source>
        <strain evidence="2">cv. TDa95/00328</strain>
    </source>
</reference>
<gene>
    <name evidence="1" type="ORF">IHE45_09G052200</name>
</gene>
<comment type="caution">
    <text evidence="1">The sequence shown here is derived from an EMBL/GenBank/DDBJ whole genome shotgun (WGS) entry which is preliminary data.</text>
</comment>
<keyword evidence="2" id="KW-1185">Reference proteome</keyword>
<dbReference type="Proteomes" id="UP000827976">
    <property type="component" value="Chromosome 9"/>
</dbReference>
<proteinExistence type="predicted"/>
<accession>A0ACB7VEQ2</accession>
<evidence type="ECO:0000313" key="1">
    <source>
        <dbReference type="EMBL" id="KAH7672397.1"/>
    </source>
</evidence>
<sequence>MTSPSLPPGFRFFPTDEELIVHYLSKRASSLPLPVSIIAEVDIYKFDPWDLPAKAVFGDKEWYFFTPRDRKYPNGVRPNRAAISGYWKATGTDKQIHSNTNKKNIGVKKALVFYRGKPPKGQKTCWIMHEYRLTDSQTQQHKLKYVKPKESSMRLDDWVLCRIYKKNTVNHSTPPVAPQLGLGLDKDQEETSTVEDFYSSGLVNVDKSFSLSDLLNDAEYSNLSQLLTMEHDIPGPKRIKPAHGFCKMVLVSYQVLQRR</sequence>
<organism evidence="1 2">
    <name type="scientific">Dioscorea alata</name>
    <name type="common">Purple yam</name>
    <dbReference type="NCBI Taxonomy" id="55571"/>
    <lineage>
        <taxon>Eukaryota</taxon>
        <taxon>Viridiplantae</taxon>
        <taxon>Streptophyta</taxon>
        <taxon>Embryophyta</taxon>
        <taxon>Tracheophyta</taxon>
        <taxon>Spermatophyta</taxon>
        <taxon>Magnoliopsida</taxon>
        <taxon>Liliopsida</taxon>
        <taxon>Dioscoreales</taxon>
        <taxon>Dioscoreaceae</taxon>
        <taxon>Dioscorea</taxon>
    </lineage>
</organism>
<dbReference type="EMBL" id="CM037019">
    <property type="protein sequence ID" value="KAH7672397.1"/>
    <property type="molecule type" value="Genomic_DNA"/>
</dbReference>